<dbReference type="AlphaFoldDB" id="A0A3M2KY94"/>
<dbReference type="EMBL" id="RFFJ01000289">
    <property type="protein sequence ID" value="RMI28505.1"/>
    <property type="molecule type" value="Genomic_DNA"/>
</dbReference>
<evidence type="ECO:0000256" key="1">
    <source>
        <dbReference type="SAM" id="MobiDB-lite"/>
    </source>
</evidence>
<feature type="region of interest" description="Disordered" evidence="1">
    <location>
        <begin position="1"/>
        <end position="78"/>
    </location>
</feature>
<feature type="compositionally biased region" description="Basic and acidic residues" evidence="1">
    <location>
        <begin position="1"/>
        <end position="13"/>
    </location>
</feature>
<protein>
    <submittedName>
        <fullName evidence="2">Uncharacterized protein</fullName>
    </submittedName>
</protein>
<proteinExistence type="predicted"/>
<feature type="compositionally biased region" description="Pro residues" evidence="1">
    <location>
        <begin position="48"/>
        <end position="57"/>
    </location>
</feature>
<accession>A0A3M2KY94</accession>
<sequence>MTGWGARERDGRTARNARSTRLRPGGRCGTHRGPEHTGPAGHTERHPAAPPPSPRGQPPGRAAGPHRRNRLRRRRVGG</sequence>
<evidence type="ECO:0000313" key="2">
    <source>
        <dbReference type="EMBL" id="RMI28505.1"/>
    </source>
</evidence>
<keyword evidence="3" id="KW-1185">Reference proteome</keyword>
<comment type="caution">
    <text evidence="2">The sequence shown here is derived from an EMBL/GenBank/DDBJ whole genome shotgun (WGS) entry which is preliminary data.</text>
</comment>
<evidence type="ECO:0000313" key="3">
    <source>
        <dbReference type="Proteomes" id="UP000278673"/>
    </source>
</evidence>
<feature type="compositionally biased region" description="Basic residues" evidence="1">
    <location>
        <begin position="64"/>
        <end position="78"/>
    </location>
</feature>
<feature type="non-terminal residue" evidence="2">
    <location>
        <position position="78"/>
    </location>
</feature>
<gene>
    <name evidence="2" type="ORF">EBN88_28270</name>
</gene>
<organism evidence="2 3">
    <name type="scientific">Streptomyces triticirhizae</name>
    <dbReference type="NCBI Taxonomy" id="2483353"/>
    <lineage>
        <taxon>Bacteria</taxon>
        <taxon>Bacillati</taxon>
        <taxon>Actinomycetota</taxon>
        <taxon>Actinomycetes</taxon>
        <taxon>Kitasatosporales</taxon>
        <taxon>Streptomycetaceae</taxon>
        <taxon>Streptomyces</taxon>
    </lineage>
</organism>
<reference evidence="2 3" key="1">
    <citation type="submission" date="2018-10" db="EMBL/GenBank/DDBJ databases">
        <title>Isolation, diversity and antifungal activity of actinobacteria from wheat.</title>
        <authorList>
            <person name="Han C."/>
        </authorList>
    </citation>
    <scope>NUCLEOTIDE SEQUENCE [LARGE SCALE GENOMIC DNA]</scope>
    <source>
        <strain evidence="2 3">NEAU-YY642</strain>
    </source>
</reference>
<dbReference type="Proteomes" id="UP000278673">
    <property type="component" value="Unassembled WGS sequence"/>
</dbReference>
<name>A0A3M2KY94_9ACTN</name>